<dbReference type="EMBL" id="CP144091">
    <property type="protein sequence ID" value="WWD10456.1"/>
    <property type="molecule type" value="Genomic_DNA"/>
</dbReference>
<organism evidence="1 2">
    <name type="scientific">Kwoniella europaea PYCC6329</name>
    <dbReference type="NCBI Taxonomy" id="1423913"/>
    <lineage>
        <taxon>Eukaryota</taxon>
        <taxon>Fungi</taxon>
        <taxon>Dikarya</taxon>
        <taxon>Basidiomycota</taxon>
        <taxon>Agaricomycotina</taxon>
        <taxon>Tremellomycetes</taxon>
        <taxon>Tremellales</taxon>
        <taxon>Cryptococcaceae</taxon>
        <taxon>Kwoniella</taxon>
    </lineage>
</organism>
<evidence type="ECO:0000313" key="1">
    <source>
        <dbReference type="EMBL" id="WWD10456.1"/>
    </source>
</evidence>
<evidence type="ECO:0000313" key="2">
    <source>
        <dbReference type="Proteomes" id="UP001358614"/>
    </source>
</evidence>
<proteinExistence type="predicted"/>
<name>A0AAX4KVS5_9TREE</name>
<keyword evidence="2" id="KW-1185">Reference proteome</keyword>
<gene>
    <name evidence="1" type="ORF">V865_008592</name>
</gene>
<sequence length="292" mass="33030">MDLSSASASSSAITGYNTRWSEPRRVRVPPFLQYISRISKSPELLEKQMEAGFHKFEAVSSHLQTSNEQGIAEPYRPGMVFSGFTVPICVSTDLNDQSTNWINDYMRRFLDNLSAIGHSQDMRNAVSETRRKGEVPTHENLRYAHFLIYNPHASKVKHATQCGVASCLGWITFATYVDTDSPDQDSMTTSTGIFRCNSDRNMWTADDITEQTIATILSDDEHQWIETHRCRDPESGQSVITKHIHLYRPDLDPSGEENVDDESDSGAVLENYKDDLEKSSKWAGTHKDVIYP</sequence>
<dbReference type="AlphaFoldDB" id="A0AAX4KVS5"/>
<accession>A0AAX4KVS5</accession>
<dbReference type="GeneID" id="91107393"/>
<protein>
    <submittedName>
        <fullName evidence="1">Uncharacterized protein</fullName>
    </submittedName>
</protein>
<dbReference type="Proteomes" id="UP001358614">
    <property type="component" value="Chromosome 3"/>
</dbReference>
<reference evidence="1 2" key="1">
    <citation type="submission" date="2024-01" db="EMBL/GenBank/DDBJ databases">
        <title>Comparative genomics of Cryptococcus and Kwoniella reveals pathogenesis evolution and contrasting modes of karyotype evolution via chromosome fusion or intercentromeric recombination.</title>
        <authorList>
            <person name="Coelho M.A."/>
            <person name="David-Palma M."/>
            <person name="Shea T."/>
            <person name="Bowers K."/>
            <person name="McGinley-Smith S."/>
            <person name="Mohammad A.W."/>
            <person name="Gnirke A."/>
            <person name="Yurkov A.M."/>
            <person name="Nowrousian M."/>
            <person name="Sun S."/>
            <person name="Cuomo C.A."/>
            <person name="Heitman J."/>
        </authorList>
    </citation>
    <scope>NUCLEOTIDE SEQUENCE [LARGE SCALE GENOMIC DNA]</scope>
    <source>
        <strain evidence="1 2">PYCC6329</strain>
    </source>
</reference>
<dbReference type="KEGG" id="ker:91107393"/>
<dbReference type="RefSeq" id="XP_066088423.1">
    <property type="nucleotide sequence ID" value="XM_066232326.1"/>
</dbReference>